<dbReference type="CDD" id="cd03801">
    <property type="entry name" value="GT4_PimA-like"/>
    <property type="match status" value="1"/>
</dbReference>
<dbReference type="Gene3D" id="3.40.50.2000">
    <property type="entry name" value="Glycogen Phosphorylase B"/>
    <property type="match status" value="2"/>
</dbReference>
<evidence type="ECO:0000259" key="2">
    <source>
        <dbReference type="Pfam" id="PF13439"/>
    </source>
</evidence>
<evidence type="ECO:0000313" key="3">
    <source>
        <dbReference type="EMBL" id="OGC48009.1"/>
    </source>
</evidence>
<dbReference type="EMBL" id="MEUX01000003">
    <property type="protein sequence ID" value="OGC48009.1"/>
    <property type="molecule type" value="Genomic_DNA"/>
</dbReference>
<evidence type="ECO:0000259" key="1">
    <source>
        <dbReference type="Pfam" id="PF00534"/>
    </source>
</evidence>
<dbReference type="AlphaFoldDB" id="A0A1F4USU5"/>
<dbReference type="PANTHER" id="PTHR45947:SF3">
    <property type="entry name" value="SULFOQUINOVOSYL TRANSFERASE SQD2"/>
    <property type="match status" value="1"/>
</dbReference>
<dbReference type="SUPFAM" id="SSF53756">
    <property type="entry name" value="UDP-Glycosyltransferase/glycogen phosphorylase"/>
    <property type="match status" value="1"/>
</dbReference>
<dbReference type="InterPro" id="IPR001296">
    <property type="entry name" value="Glyco_trans_1"/>
</dbReference>
<name>A0A1F4USU5_UNCKA</name>
<dbReference type="GO" id="GO:0016757">
    <property type="term" value="F:glycosyltransferase activity"/>
    <property type="evidence" value="ECO:0007669"/>
    <property type="project" value="InterPro"/>
</dbReference>
<sequence length="372" mass="42948">MKIAMIGQKGIPTLFGGVERHVEEISWRLAKNGHQVFVYARSYYTPPKTEKYRGVIIIRLPSVRTKHLDAFTHTFIATWHALFKIRPEVIHYHGIGSALCLWIAKLFSPKIKIVFTFHSQDYFHQKWGKIAQTALRIGEKIGCSLADEILTVSLLLQKYVQMKYKRKSSFIPHGVNQEKYLPANLIKKWGLKKNSYILVVTRLIPHKGVHYLIKAYRGIKTDKKLVIVGPSFYTRDYERKLKEMAKNNSKIIFVGAQQGNILKELYSQAYLFTSASEQEGLPLNVMEAASFGCPLLLSNIPEHQNIFGDLPVFFKNKNVRDLRKKLIFILQNPQMACQKGKKIQEYGQKNYDWDKSVKQIISVYNKSTILLN</sequence>
<comment type="caution">
    <text evidence="3">The sequence shown here is derived from an EMBL/GenBank/DDBJ whole genome shotgun (WGS) entry which is preliminary data.</text>
</comment>
<protein>
    <recommendedName>
        <fullName evidence="5">Glycosyl transferase family 1</fullName>
    </recommendedName>
</protein>
<organism evidence="3 4">
    <name type="scientific">candidate division WWE3 bacterium RIFCSPHIGHO2_01_FULL_35_17</name>
    <dbReference type="NCBI Taxonomy" id="1802614"/>
    <lineage>
        <taxon>Bacteria</taxon>
        <taxon>Katanobacteria</taxon>
    </lineage>
</organism>
<dbReference type="Pfam" id="PF00534">
    <property type="entry name" value="Glycos_transf_1"/>
    <property type="match status" value="1"/>
</dbReference>
<dbReference type="Pfam" id="PF13439">
    <property type="entry name" value="Glyco_transf_4"/>
    <property type="match status" value="1"/>
</dbReference>
<evidence type="ECO:0000313" key="4">
    <source>
        <dbReference type="Proteomes" id="UP000176444"/>
    </source>
</evidence>
<dbReference type="PANTHER" id="PTHR45947">
    <property type="entry name" value="SULFOQUINOVOSYL TRANSFERASE SQD2"/>
    <property type="match status" value="1"/>
</dbReference>
<accession>A0A1F4USU5</accession>
<feature type="domain" description="Glycosyltransferase subfamily 4-like N-terminal" evidence="2">
    <location>
        <begin position="15"/>
        <end position="178"/>
    </location>
</feature>
<feature type="domain" description="Glycosyl transferase family 1" evidence="1">
    <location>
        <begin position="186"/>
        <end position="349"/>
    </location>
</feature>
<dbReference type="InterPro" id="IPR050194">
    <property type="entry name" value="Glycosyltransferase_grp1"/>
</dbReference>
<reference evidence="3 4" key="1">
    <citation type="journal article" date="2016" name="Nat. Commun.">
        <title>Thousands of microbial genomes shed light on interconnected biogeochemical processes in an aquifer system.</title>
        <authorList>
            <person name="Anantharaman K."/>
            <person name="Brown C.T."/>
            <person name="Hug L.A."/>
            <person name="Sharon I."/>
            <person name="Castelle C.J."/>
            <person name="Probst A.J."/>
            <person name="Thomas B.C."/>
            <person name="Singh A."/>
            <person name="Wilkins M.J."/>
            <person name="Karaoz U."/>
            <person name="Brodie E.L."/>
            <person name="Williams K.H."/>
            <person name="Hubbard S.S."/>
            <person name="Banfield J.F."/>
        </authorList>
    </citation>
    <scope>NUCLEOTIDE SEQUENCE [LARGE SCALE GENOMIC DNA]</scope>
</reference>
<proteinExistence type="predicted"/>
<evidence type="ECO:0008006" key="5">
    <source>
        <dbReference type="Google" id="ProtNLM"/>
    </source>
</evidence>
<gene>
    <name evidence="3" type="ORF">A2713_00640</name>
</gene>
<dbReference type="InterPro" id="IPR028098">
    <property type="entry name" value="Glyco_trans_4-like_N"/>
</dbReference>
<dbReference type="Proteomes" id="UP000176444">
    <property type="component" value="Unassembled WGS sequence"/>
</dbReference>